<proteinExistence type="predicted"/>
<evidence type="ECO:0000259" key="1">
    <source>
        <dbReference type="Pfam" id="PF02955"/>
    </source>
</evidence>
<feature type="domain" description="Prokaryotic glutathione synthetase ATP-binding" evidence="1">
    <location>
        <begin position="126"/>
        <end position="226"/>
    </location>
</feature>
<evidence type="ECO:0000313" key="3">
    <source>
        <dbReference type="Proteomes" id="UP001500842"/>
    </source>
</evidence>
<dbReference type="InterPro" id="IPR004218">
    <property type="entry name" value="GSHS_ATP-bd"/>
</dbReference>
<dbReference type="Gene3D" id="3.30.470.20">
    <property type="entry name" value="ATP-grasp fold, B domain"/>
    <property type="match status" value="1"/>
</dbReference>
<dbReference type="RefSeq" id="WP_141006449.1">
    <property type="nucleotide sequence ID" value="NZ_BAAAOR010000028.1"/>
</dbReference>
<organism evidence="2 3">
    <name type="scientific">Nocardioides humi</name>
    <dbReference type="NCBI Taxonomy" id="449461"/>
    <lineage>
        <taxon>Bacteria</taxon>
        <taxon>Bacillati</taxon>
        <taxon>Actinomycetota</taxon>
        <taxon>Actinomycetes</taxon>
        <taxon>Propionibacteriales</taxon>
        <taxon>Nocardioidaceae</taxon>
        <taxon>Nocardioides</taxon>
    </lineage>
</organism>
<dbReference type="PANTHER" id="PTHR39217">
    <property type="match status" value="1"/>
</dbReference>
<dbReference type="EMBL" id="BAAAOR010000028">
    <property type="protein sequence ID" value="GAA1531468.1"/>
    <property type="molecule type" value="Genomic_DNA"/>
</dbReference>
<dbReference type="PANTHER" id="PTHR39217:SF1">
    <property type="entry name" value="GLUTATHIONE SYNTHETASE"/>
    <property type="match status" value="1"/>
</dbReference>
<dbReference type="SUPFAM" id="SSF56059">
    <property type="entry name" value="Glutathione synthetase ATP-binding domain-like"/>
    <property type="match status" value="1"/>
</dbReference>
<reference evidence="2 3" key="1">
    <citation type="journal article" date="2019" name="Int. J. Syst. Evol. Microbiol.">
        <title>The Global Catalogue of Microorganisms (GCM) 10K type strain sequencing project: providing services to taxonomists for standard genome sequencing and annotation.</title>
        <authorList>
            <consortium name="The Broad Institute Genomics Platform"/>
            <consortium name="The Broad Institute Genome Sequencing Center for Infectious Disease"/>
            <person name="Wu L."/>
            <person name="Ma J."/>
        </authorList>
    </citation>
    <scope>NUCLEOTIDE SEQUENCE [LARGE SCALE GENOMIC DNA]</scope>
    <source>
        <strain evidence="2 3">JCM 14942</strain>
    </source>
</reference>
<gene>
    <name evidence="2" type="ORF">GCM10009788_38340</name>
</gene>
<protein>
    <recommendedName>
        <fullName evidence="1">Prokaryotic glutathione synthetase ATP-binding domain-containing protein</fullName>
    </recommendedName>
</protein>
<name>A0ABN2B3U2_9ACTN</name>
<dbReference type="InterPro" id="IPR013815">
    <property type="entry name" value="ATP_grasp_subdomain_1"/>
</dbReference>
<evidence type="ECO:0000313" key="2">
    <source>
        <dbReference type="EMBL" id="GAA1531468.1"/>
    </source>
</evidence>
<dbReference type="InterPro" id="IPR053191">
    <property type="entry name" value="DcsG_Biosynth_Enzyme"/>
</dbReference>
<dbReference type="Proteomes" id="UP001500842">
    <property type="component" value="Unassembled WGS sequence"/>
</dbReference>
<dbReference type="Pfam" id="PF02955">
    <property type="entry name" value="GSH-S_ATP"/>
    <property type="match status" value="1"/>
</dbReference>
<keyword evidence="3" id="KW-1185">Reference proteome</keyword>
<comment type="caution">
    <text evidence="2">The sequence shown here is derived from an EMBL/GenBank/DDBJ whole genome shotgun (WGS) entry which is preliminary data.</text>
</comment>
<accession>A0ABN2B3U2</accession>
<sequence>MTSVLLATFDLMPDGEPGGAALTEALAARGIEARWVCWDDLTVDWAAADLVAVRSTWDYHRRLPAFLAWAREVAAVTTLLNGAEVFAWNADKAYLAELAAVVPAVPVVPTTTLDDTDLAGGLAAALGRWGSVVVKPRTGAGGVGVVVVESIADPRLEGLVAGPWIAQPLVDSVRTTGESSVYVLDGVAVAQVDKVAAAGEVRVHELYGGRSEPVALDPARAAVAADAVRTVAARRDADLAYARVDLMSWEGRWVVSELELIEPGLYLDVEPANAERFAALVAGRLGRS</sequence>
<dbReference type="Gene3D" id="3.30.1490.20">
    <property type="entry name" value="ATP-grasp fold, A domain"/>
    <property type="match status" value="1"/>
</dbReference>